<protein>
    <submittedName>
        <fullName evidence="2">Uncharacterized protein</fullName>
    </submittedName>
</protein>
<dbReference type="PROSITE" id="PS51257">
    <property type="entry name" value="PROKAR_LIPOPROTEIN"/>
    <property type="match status" value="1"/>
</dbReference>
<dbReference type="KEGG" id="scy:SCATT_37250"/>
<proteinExistence type="predicted"/>
<feature type="region of interest" description="Disordered" evidence="1">
    <location>
        <begin position="50"/>
        <end position="71"/>
    </location>
</feature>
<dbReference type="Proteomes" id="UP000007842">
    <property type="component" value="Chromosome"/>
</dbReference>
<dbReference type="STRING" id="1003195.SCATT_37250"/>
<feature type="compositionally biased region" description="Low complexity" evidence="1">
    <location>
        <begin position="58"/>
        <end position="71"/>
    </location>
</feature>
<accession>F8K0B6</accession>
<name>F8K0B6_STREN</name>
<dbReference type="RefSeq" id="WP_014144458.1">
    <property type="nucleotide sequence ID" value="NC_016111.1"/>
</dbReference>
<organism evidence="2 3">
    <name type="scientific">Streptantibioticus cattleyicolor (strain ATCC 35852 / DSM 46488 / JCM 4925 / NBRC 14057 / NRRL 8057)</name>
    <name type="common">Streptomyces cattleya</name>
    <dbReference type="NCBI Taxonomy" id="1003195"/>
    <lineage>
        <taxon>Bacteria</taxon>
        <taxon>Bacillati</taxon>
        <taxon>Actinomycetota</taxon>
        <taxon>Actinomycetes</taxon>
        <taxon>Kitasatosporales</taxon>
        <taxon>Streptomycetaceae</taxon>
        <taxon>Streptantibioticus</taxon>
    </lineage>
</organism>
<dbReference type="OrthoDB" id="4328863at2"/>
<accession>G8X2W4</accession>
<evidence type="ECO:0000313" key="3">
    <source>
        <dbReference type="Proteomes" id="UP000007842"/>
    </source>
</evidence>
<dbReference type="PATRIC" id="fig|1003195.11.peg.5196"/>
<dbReference type="EMBL" id="CP003219">
    <property type="protein sequence ID" value="AEW96096.1"/>
    <property type="molecule type" value="Genomic_DNA"/>
</dbReference>
<evidence type="ECO:0000313" key="2">
    <source>
        <dbReference type="EMBL" id="AEW96096.1"/>
    </source>
</evidence>
<gene>
    <name evidence="2" type="ordered locus">SCATT_37250</name>
</gene>
<dbReference type="HOGENOM" id="CLU_2738192_0_0_11"/>
<dbReference type="AlphaFoldDB" id="F8K0B6"/>
<reference evidence="3" key="1">
    <citation type="submission" date="2011-12" db="EMBL/GenBank/DDBJ databases">
        <title>Complete genome sequence of Streptomyces cattleya strain DSM 46488.</title>
        <authorList>
            <person name="Ou H.-Y."/>
            <person name="Li P."/>
            <person name="Zhao C."/>
            <person name="O'Hagan D."/>
            <person name="Deng Z."/>
        </authorList>
    </citation>
    <scope>NUCLEOTIDE SEQUENCE [LARGE SCALE GENOMIC DNA]</scope>
    <source>
        <strain evidence="3">ATCC 35852 / DSM 46488 / JCM 4925 / NBRC 14057 / NRRL 8057</strain>
    </source>
</reference>
<keyword evidence="3" id="KW-1185">Reference proteome</keyword>
<evidence type="ECO:0000256" key="1">
    <source>
        <dbReference type="SAM" id="MobiDB-lite"/>
    </source>
</evidence>
<dbReference type="KEGG" id="sct:SCAT_3740"/>
<sequence length="71" mass="7454">MTGRCGWCREPRNDLVAVGFHPATSAGGVSVYACAGCVAARQLLPLAEHPVETDGTPRIRPSTTTTTRTGQ</sequence>